<dbReference type="InterPro" id="IPR011737">
    <property type="entry name" value="CHP02206_TP0381"/>
</dbReference>
<keyword evidence="1" id="KW-0812">Transmembrane</keyword>
<sequence length="243" mass="27172">MPFQPQPWTSRHTGKTYPTITQFDRTHLAAVVLVIIVSGILVVTVKRLPKSVVKSARMVAGAIMGILVVAYYSYVLHPSRIVWDETAPFHVSDCLRVITPLAVATGNPTATGLSYYWGTLLNSMALLTPDMAYVLDRPRLQELAYWYFHAVALVAPVVLTFGLGYRPSWRDWRITCGISVVWAVFSANMNKRTGGNYSFLAGKPRGVSILDFFGPWPVYLIILSPVVGAIWAAMTWVWPQNRR</sequence>
<name>A0ABY8VE37_9CORY</name>
<feature type="transmembrane region" description="Helical" evidence="1">
    <location>
        <begin position="144"/>
        <end position="165"/>
    </location>
</feature>
<keyword evidence="3" id="KW-1185">Reference proteome</keyword>
<dbReference type="RefSeq" id="WP_284824811.1">
    <property type="nucleotide sequence ID" value="NZ_CP126969.1"/>
</dbReference>
<dbReference type="Proteomes" id="UP001225598">
    <property type="component" value="Chromosome"/>
</dbReference>
<keyword evidence="1" id="KW-0472">Membrane</keyword>
<evidence type="ECO:0000313" key="3">
    <source>
        <dbReference type="Proteomes" id="UP001225598"/>
    </source>
</evidence>
<feature type="transmembrane region" description="Helical" evidence="1">
    <location>
        <begin position="216"/>
        <end position="238"/>
    </location>
</feature>
<dbReference type="NCBIfam" id="TIGR02206">
    <property type="entry name" value="intg_mem_TP0381"/>
    <property type="match status" value="1"/>
</dbReference>
<evidence type="ECO:0000313" key="2">
    <source>
        <dbReference type="EMBL" id="WIM67602.1"/>
    </source>
</evidence>
<feature type="transmembrane region" description="Helical" evidence="1">
    <location>
        <begin position="27"/>
        <end position="45"/>
    </location>
</feature>
<proteinExistence type="predicted"/>
<dbReference type="EMBL" id="CP126969">
    <property type="protein sequence ID" value="WIM67602.1"/>
    <property type="molecule type" value="Genomic_DNA"/>
</dbReference>
<feature type="transmembrane region" description="Helical" evidence="1">
    <location>
        <begin position="57"/>
        <end position="74"/>
    </location>
</feature>
<reference evidence="2 3" key="1">
    <citation type="submission" date="2023-05" db="EMBL/GenBank/DDBJ databases">
        <title>Corynebacterium suedekumii sp. nov. and Corynebacterium breve sp. nov. isolated from raw cow's milk.</title>
        <authorList>
            <person name="Baer M.K."/>
            <person name="Mehl L."/>
            <person name="Hellmuth R."/>
            <person name="Marke G."/>
            <person name="Lipski A."/>
        </authorList>
    </citation>
    <scope>NUCLEOTIDE SEQUENCE [LARGE SCALE GENOMIC DNA]</scope>
    <source>
        <strain evidence="2 3">R4</strain>
    </source>
</reference>
<organism evidence="2 3">
    <name type="scientific">Corynebacterium breve</name>
    <dbReference type="NCBI Taxonomy" id="3049799"/>
    <lineage>
        <taxon>Bacteria</taxon>
        <taxon>Bacillati</taxon>
        <taxon>Actinomycetota</taxon>
        <taxon>Actinomycetes</taxon>
        <taxon>Mycobacteriales</taxon>
        <taxon>Corynebacteriaceae</taxon>
        <taxon>Corynebacterium</taxon>
    </lineage>
</organism>
<gene>
    <name evidence="2" type="ORF">QP027_11025</name>
</gene>
<dbReference type="Pfam" id="PF14808">
    <property type="entry name" value="TMEM164"/>
    <property type="match status" value="1"/>
</dbReference>
<keyword evidence="1" id="KW-1133">Transmembrane helix</keyword>
<protein>
    <submittedName>
        <fullName evidence="2">TIGR02206 family membrane protein</fullName>
    </submittedName>
</protein>
<evidence type="ECO:0000256" key="1">
    <source>
        <dbReference type="SAM" id="Phobius"/>
    </source>
</evidence>
<feature type="transmembrane region" description="Helical" evidence="1">
    <location>
        <begin position="172"/>
        <end position="189"/>
    </location>
</feature>
<accession>A0ABY8VE37</accession>